<dbReference type="AlphaFoldDB" id="A0A9W7C1S6"/>
<reference evidence="2" key="1">
    <citation type="journal article" date="2023" name="Commun. Biol.">
        <title>Genome analysis of Parmales, the sister group of diatoms, reveals the evolutionary specialization of diatoms from phago-mixotrophs to photoautotrophs.</title>
        <authorList>
            <person name="Ban H."/>
            <person name="Sato S."/>
            <person name="Yoshikawa S."/>
            <person name="Yamada K."/>
            <person name="Nakamura Y."/>
            <person name="Ichinomiya M."/>
            <person name="Sato N."/>
            <person name="Blanc-Mathieu R."/>
            <person name="Endo H."/>
            <person name="Kuwata A."/>
            <person name="Ogata H."/>
        </authorList>
    </citation>
    <scope>NUCLEOTIDE SEQUENCE [LARGE SCALE GENOMIC DNA]</scope>
    <source>
        <strain evidence="2">NIES 3699</strain>
    </source>
</reference>
<dbReference type="Proteomes" id="UP001165160">
    <property type="component" value="Unassembled WGS sequence"/>
</dbReference>
<accession>A0A9W7C1S6</accession>
<comment type="caution">
    <text evidence="1">The sequence shown here is derived from an EMBL/GenBank/DDBJ whole genome shotgun (WGS) entry which is preliminary data.</text>
</comment>
<gene>
    <name evidence="1" type="ORF">TrVE_jg14022</name>
</gene>
<proteinExistence type="predicted"/>
<sequence length="405" mass="45080">MADFTSAASSSTSQFPPTVSLLKSSLLSATRTSSSPPSSYFDWLNSAVSYYLPYSVASPKGSNEVYWFVLPLILSAVAGGRPIHAKNDDGGVMAKEEILLMVKDCISKLKRDGDTEDGYKYHLSFKVYSPDLPAQFGRRYLRCFDESIPPSLMFALKSCLQKYFLHHNYSTGWSDSPSTQYFSYLFPISSLTSTLQSTILGTFLSQTLSISSLTRPDLATCTHIELWSHLRPPLSSHQFHFDTAHEGARGIHNPLCSSVTYLTDSGGPTIVTSQKITSKRPEKSAYVSKPKTGRTVIFDGQTFHGVIPGNEVVGDDRITLMCAFWPEASISAKSEEFTANMPFNTQNDPFGFTDSYACEIDEKNDAKEVEPLYCDELWCDSKPDMGKESCSRLRRIMDLEEVFII</sequence>
<evidence type="ECO:0000313" key="2">
    <source>
        <dbReference type="Proteomes" id="UP001165160"/>
    </source>
</evidence>
<dbReference type="EMBL" id="BRXX01000189">
    <property type="protein sequence ID" value="GMH96713.1"/>
    <property type="molecule type" value="Genomic_DNA"/>
</dbReference>
<evidence type="ECO:0000313" key="1">
    <source>
        <dbReference type="EMBL" id="GMH96713.1"/>
    </source>
</evidence>
<protein>
    <submittedName>
        <fullName evidence="1">Uncharacterized protein</fullName>
    </submittedName>
</protein>
<name>A0A9W7C1S6_9STRA</name>
<keyword evidence="2" id="KW-1185">Reference proteome</keyword>
<organism evidence="1 2">
    <name type="scientific">Triparma verrucosa</name>
    <dbReference type="NCBI Taxonomy" id="1606542"/>
    <lineage>
        <taxon>Eukaryota</taxon>
        <taxon>Sar</taxon>
        <taxon>Stramenopiles</taxon>
        <taxon>Ochrophyta</taxon>
        <taxon>Bolidophyceae</taxon>
        <taxon>Parmales</taxon>
        <taxon>Triparmaceae</taxon>
        <taxon>Triparma</taxon>
    </lineage>
</organism>